<accession>A0A085NHE2</accession>
<evidence type="ECO:0000313" key="1">
    <source>
        <dbReference type="EMBL" id="KFD68888.1"/>
    </source>
</evidence>
<reference evidence="1" key="1">
    <citation type="journal article" date="2014" name="Nat. Genet.">
        <title>Genome and transcriptome of the porcine whipworm Trichuris suis.</title>
        <authorList>
            <person name="Jex A.R."/>
            <person name="Nejsum P."/>
            <person name="Schwarz E.M."/>
            <person name="Hu L."/>
            <person name="Young N.D."/>
            <person name="Hall R.S."/>
            <person name="Korhonen P.K."/>
            <person name="Liao S."/>
            <person name="Thamsborg S."/>
            <person name="Xia J."/>
            <person name="Xu P."/>
            <person name="Wang S."/>
            <person name="Scheerlinck J.P."/>
            <person name="Hofmann A."/>
            <person name="Sternberg P.W."/>
            <person name="Wang J."/>
            <person name="Gasser R.B."/>
        </authorList>
    </citation>
    <scope>NUCLEOTIDE SEQUENCE [LARGE SCALE GENOMIC DNA]</scope>
    <source>
        <strain evidence="1">DCEP-RM93F</strain>
    </source>
</reference>
<feature type="non-terminal residue" evidence="1">
    <location>
        <position position="103"/>
    </location>
</feature>
<dbReference type="EMBL" id="KL367500">
    <property type="protein sequence ID" value="KFD68888.1"/>
    <property type="molecule type" value="Genomic_DNA"/>
</dbReference>
<gene>
    <name evidence="1" type="ORF">M514_10052</name>
</gene>
<dbReference type="Proteomes" id="UP000030758">
    <property type="component" value="Unassembled WGS sequence"/>
</dbReference>
<organism evidence="1">
    <name type="scientific">Trichuris suis</name>
    <name type="common">pig whipworm</name>
    <dbReference type="NCBI Taxonomy" id="68888"/>
    <lineage>
        <taxon>Eukaryota</taxon>
        <taxon>Metazoa</taxon>
        <taxon>Ecdysozoa</taxon>
        <taxon>Nematoda</taxon>
        <taxon>Enoplea</taxon>
        <taxon>Dorylaimia</taxon>
        <taxon>Trichinellida</taxon>
        <taxon>Trichuridae</taxon>
        <taxon>Trichuris</taxon>
    </lineage>
</organism>
<dbReference type="AlphaFoldDB" id="A0A085NHE2"/>
<proteinExistence type="predicted"/>
<sequence length="103" mass="11708">MGSWQGMRCAQHPLSVLSGQHNHSGYRASRRFLCKSAVEADYGGQKRCSKDRFVTLYALIHGDVEYDFFQRDAEGSSVHPVLISEFLYAIGEQQRIEVEVKAR</sequence>
<protein>
    <submittedName>
        <fullName evidence="1">Uncharacterized protein</fullName>
    </submittedName>
</protein>
<name>A0A085NHE2_9BILA</name>